<dbReference type="Pfam" id="PF03466">
    <property type="entry name" value="LysR_substrate"/>
    <property type="match status" value="1"/>
</dbReference>
<proteinExistence type="inferred from homology"/>
<organism evidence="6 7">
    <name type="scientific">Streptomyces spinosisporus</name>
    <dbReference type="NCBI Taxonomy" id="2927582"/>
    <lineage>
        <taxon>Bacteria</taxon>
        <taxon>Bacillati</taxon>
        <taxon>Actinomycetota</taxon>
        <taxon>Actinomycetes</taxon>
        <taxon>Kitasatosporales</taxon>
        <taxon>Streptomycetaceae</taxon>
        <taxon>Streptomyces</taxon>
    </lineage>
</organism>
<dbReference type="InterPro" id="IPR005119">
    <property type="entry name" value="LysR_subst-bd"/>
</dbReference>
<dbReference type="PROSITE" id="PS50931">
    <property type="entry name" value="HTH_LYSR"/>
    <property type="match status" value="1"/>
</dbReference>
<gene>
    <name evidence="6" type="ORF">MQN93_07745</name>
</gene>
<comment type="caution">
    <text evidence="6">The sequence shown here is derived from an EMBL/GenBank/DDBJ whole genome shotgun (WGS) entry which is preliminary data.</text>
</comment>
<dbReference type="PANTHER" id="PTHR30118">
    <property type="entry name" value="HTH-TYPE TRANSCRIPTIONAL REGULATOR LEUO-RELATED"/>
    <property type="match status" value="1"/>
</dbReference>
<accession>A0ABS9XC12</accession>
<dbReference type="SUPFAM" id="SSF53850">
    <property type="entry name" value="Periplasmic binding protein-like II"/>
    <property type="match status" value="1"/>
</dbReference>
<dbReference type="InterPro" id="IPR036390">
    <property type="entry name" value="WH_DNA-bd_sf"/>
</dbReference>
<dbReference type="Pfam" id="PF00126">
    <property type="entry name" value="HTH_1"/>
    <property type="match status" value="1"/>
</dbReference>
<reference evidence="6" key="1">
    <citation type="submission" date="2022-03" db="EMBL/GenBank/DDBJ databases">
        <title>Streptomyces 7R015 and 7R016 isolated from Barleria lupulina in Thailand.</title>
        <authorList>
            <person name="Kanchanasin P."/>
            <person name="Phongsopitanun W."/>
            <person name="Tanasupawat S."/>
        </authorList>
    </citation>
    <scope>NUCLEOTIDE SEQUENCE</scope>
    <source>
        <strain evidence="6">7R016</strain>
    </source>
</reference>
<dbReference type="Proteomes" id="UP001165270">
    <property type="component" value="Unassembled WGS sequence"/>
</dbReference>
<keyword evidence="4" id="KW-0804">Transcription</keyword>
<feature type="domain" description="HTH lysR-type" evidence="5">
    <location>
        <begin position="15"/>
        <end position="72"/>
    </location>
</feature>
<evidence type="ECO:0000256" key="4">
    <source>
        <dbReference type="ARBA" id="ARBA00023163"/>
    </source>
</evidence>
<dbReference type="RefSeq" id="WP_242708868.1">
    <property type="nucleotide sequence ID" value="NZ_JALDAX010000002.1"/>
</dbReference>
<dbReference type="PANTHER" id="PTHR30118:SF15">
    <property type="entry name" value="TRANSCRIPTIONAL REGULATORY PROTEIN"/>
    <property type="match status" value="1"/>
</dbReference>
<keyword evidence="7" id="KW-1185">Reference proteome</keyword>
<dbReference type="InterPro" id="IPR050389">
    <property type="entry name" value="LysR-type_TF"/>
</dbReference>
<dbReference type="EMBL" id="JALDAX010000002">
    <property type="protein sequence ID" value="MCI3239614.1"/>
    <property type="molecule type" value="Genomic_DNA"/>
</dbReference>
<dbReference type="Gene3D" id="1.10.10.10">
    <property type="entry name" value="Winged helix-like DNA-binding domain superfamily/Winged helix DNA-binding domain"/>
    <property type="match status" value="1"/>
</dbReference>
<name>A0ABS9XC12_9ACTN</name>
<evidence type="ECO:0000256" key="2">
    <source>
        <dbReference type="ARBA" id="ARBA00023015"/>
    </source>
</evidence>
<dbReference type="InterPro" id="IPR036388">
    <property type="entry name" value="WH-like_DNA-bd_sf"/>
</dbReference>
<keyword evidence="2" id="KW-0805">Transcription regulation</keyword>
<protein>
    <submittedName>
        <fullName evidence="6">LysR family transcriptional regulator</fullName>
    </submittedName>
</protein>
<dbReference type="SUPFAM" id="SSF46785">
    <property type="entry name" value="Winged helix' DNA-binding domain"/>
    <property type="match status" value="1"/>
</dbReference>
<evidence type="ECO:0000256" key="1">
    <source>
        <dbReference type="ARBA" id="ARBA00009437"/>
    </source>
</evidence>
<evidence type="ECO:0000259" key="5">
    <source>
        <dbReference type="PROSITE" id="PS50931"/>
    </source>
</evidence>
<dbReference type="InterPro" id="IPR000847">
    <property type="entry name" value="LysR_HTH_N"/>
</dbReference>
<comment type="similarity">
    <text evidence="1">Belongs to the LysR transcriptional regulatory family.</text>
</comment>
<sequence>MRVTQSENPGGPAGLDLNLLVALDVLLEEQSVGGAARRMHLSEPAMSRTLGRIRKALGDPVLVRAGRQMVPTPHALAVRAEVSAVVERARALFAPGRDADLRTVRRTLTIIGSDAVAASLAPALFTRATEEAPGIRIRFLSESHADEPYLREGTADLEVGVVDTAAPEVHVETLREDRMLAAVRAGHPLLEGELTAERFASEVDHLIVSRRGRLHGPVDAALAELGLKRRVVGTVGTFPASLFVLRDTDLTGLITSWALPLVTALGLAVYEVPLRLPPLEVGLAWHPRHDADPAHAWLRGVVRELLAEWPDEGVLGEGVLGEGVLGEGARQPPG</sequence>
<evidence type="ECO:0000256" key="3">
    <source>
        <dbReference type="ARBA" id="ARBA00023125"/>
    </source>
</evidence>
<evidence type="ECO:0000313" key="6">
    <source>
        <dbReference type="EMBL" id="MCI3239614.1"/>
    </source>
</evidence>
<keyword evidence="3" id="KW-0238">DNA-binding</keyword>
<dbReference type="CDD" id="cd08460">
    <property type="entry name" value="PBP2_DntR_like_1"/>
    <property type="match status" value="1"/>
</dbReference>
<evidence type="ECO:0000313" key="7">
    <source>
        <dbReference type="Proteomes" id="UP001165270"/>
    </source>
</evidence>
<dbReference type="Gene3D" id="3.40.190.10">
    <property type="entry name" value="Periplasmic binding protein-like II"/>
    <property type="match status" value="2"/>
</dbReference>